<reference evidence="17" key="2">
    <citation type="submission" date="2021-04" db="EMBL/GenBank/DDBJ databases">
        <authorList>
            <person name="Gilroy R."/>
        </authorList>
    </citation>
    <scope>NUCLEOTIDE SEQUENCE</scope>
    <source>
        <strain evidence="17">ChiBcec8-14828</strain>
    </source>
</reference>
<keyword evidence="2 13" id="KW-0004">4Fe-4S</keyword>
<organism evidence="17 18">
    <name type="scientific">Candidatus Ruthenibacterium avium</name>
    <dbReference type="NCBI Taxonomy" id="2838751"/>
    <lineage>
        <taxon>Bacteria</taxon>
        <taxon>Bacillati</taxon>
        <taxon>Bacillota</taxon>
        <taxon>Clostridia</taxon>
        <taxon>Eubacteriales</taxon>
        <taxon>Oscillospiraceae</taxon>
        <taxon>Ruthenibacterium</taxon>
    </lineage>
</organism>
<feature type="binding site" evidence="13">
    <location>
        <position position="180"/>
    </location>
    <ligand>
        <name>[4Fe-4S] cluster</name>
        <dbReference type="ChEBI" id="CHEBI:49883"/>
        <label>2</label>
        <note>4Fe-4S-S-AdoMet</note>
    </ligand>
</feature>
<evidence type="ECO:0000256" key="4">
    <source>
        <dbReference type="ARBA" id="ARBA00022691"/>
    </source>
</evidence>
<evidence type="ECO:0000256" key="12">
    <source>
        <dbReference type="ARBA" id="ARBA00081141"/>
    </source>
</evidence>
<comment type="subcellular location">
    <subcellularLocation>
        <location evidence="13">Cytoplasm</location>
    </subcellularLocation>
</comment>
<keyword evidence="3 13" id="KW-0808">Transferase</keyword>
<dbReference type="FunFam" id="3.40.50.12160:FF:000003">
    <property type="entry name" value="CDK5 regulatory subunit-associated protein 1"/>
    <property type="match status" value="1"/>
</dbReference>
<evidence type="ECO:0000259" key="14">
    <source>
        <dbReference type="PROSITE" id="PS50926"/>
    </source>
</evidence>
<dbReference type="PROSITE" id="PS01278">
    <property type="entry name" value="MTTASE_RADICAL"/>
    <property type="match status" value="1"/>
</dbReference>
<dbReference type="Proteomes" id="UP000824209">
    <property type="component" value="Unassembled WGS sequence"/>
</dbReference>
<evidence type="ECO:0000259" key="15">
    <source>
        <dbReference type="PROSITE" id="PS51449"/>
    </source>
</evidence>
<dbReference type="GO" id="GO:0051539">
    <property type="term" value="F:4 iron, 4 sulfur cluster binding"/>
    <property type="evidence" value="ECO:0007669"/>
    <property type="project" value="UniProtKB-UniRule"/>
</dbReference>
<evidence type="ECO:0000256" key="9">
    <source>
        <dbReference type="ARBA" id="ARBA00051425"/>
    </source>
</evidence>
<dbReference type="AlphaFoldDB" id="A0A9D2M1I8"/>
<proteinExistence type="inferred from homology"/>
<feature type="domain" description="TRAM" evidence="14">
    <location>
        <begin position="399"/>
        <end position="460"/>
    </location>
</feature>
<dbReference type="SFLD" id="SFLDF00273">
    <property type="entry name" value="(dimethylallyl)adenosine_tRNA"/>
    <property type="match status" value="1"/>
</dbReference>
<name>A0A9D2M1I8_9FIRM</name>
<dbReference type="InterPro" id="IPR023404">
    <property type="entry name" value="rSAM_horseshoe"/>
</dbReference>
<dbReference type="GO" id="GO:0005829">
    <property type="term" value="C:cytosol"/>
    <property type="evidence" value="ECO:0007669"/>
    <property type="project" value="TreeGrafter"/>
</dbReference>
<keyword evidence="7 13" id="KW-0411">Iron-sulfur</keyword>
<keyword evidence="4 13" id="KW-0949">S-adenosyl-L-methionine</keyword>
<dbReference type="InterPro" id="IPR006638">
    <property type="entry name" value="Elp3/MiaA/NifB-like_rSAM"/>
</dbReference>
<dbReference type="CDD" id="cd01335">
    <property type="entry name" value="Radical_SAM"/>
    <property type="match status" value="1"/>
</dbReference>
<evidence type="ECO:0000256" key="7">
    <source>
        <dbReference type="ARBA" id="ARBA00023014"/>
    </source>
</evidence>
<dbReference type="SFLD" id="SFLDG01082">
    <property type="entry name" value="B12-binding_domain_containing"/>
    <property type="match status" value="1"/>
</dbReference>
<dbReference type="Pfam" id="PF04055">
    <property type="entry name" value="Radical_SAM"/>
    <property type="match status" value="1"/>
</dbReference>
<reference evidence="17" key="1">
    <citation type="journal article" date="2021" name="PeerJ">
        <title>Extensive microbial diversity within the chicken gut microbiome revealed by metagenomics and culture.</title>
        <authorList>
            <person name="Gilroy R."/>
            <person name="Ravi A."/>
            <person name="Getino M."/>
            <person name="Pursley I."/>
            <person name="Horton D.L."/>
            <person name="Alikhan N.F."/>
            <person name="Baker D."/>
            <person name="Gharbi K."/>
            <person name="Hall N."/>
            <person name="Watson M."/>
            <person name="Adriaenssens E.M."/>
            <person name="Foster-Nyarko E."/>
            <person name="Jarju S."/>
            <person name="Secka A."/>
            <person name="Antonio M."/>
            <person name="Oren A."/>
            <person name="Chaudhuri R.R."/>
            <person name="La Ragione R."/>
            <person name="Hildebrand F."/>
            <person name="Pallen M.J."/>
        </authorList>
    </citation>
    <scope>NUCLEOTIDE SEQUENCE</scope>
    <source>
        <strain evidence="17">ChiBcec8-14828</strain>
    </source>
</reference>
<feature type="binding site" evidence="13">
    <location>
        <position position="104"/>
    </location>
    <ligand>
        <name>[4Fe-4S] cluster</name>
        <dbReference type="ChEBI" id="CHEBI:49883"/>
        <label>1</label>
    </ligand>
</feature>
<dbReference type="InterPro" id="IPR006463">
    <property type="entry name" value="MiaB_methiolase"/>
</dbReference>
<dbReference type="SMART" id="SM00729">
    <property type="entry name" value="Elp3"/>
    <property type="match status" value="1"/>
</dbReference>
<dbReference type="PROSITE" id="PS51918">
    <property type="entry name" value="RADICAL_SAM"/>
    <property type="match status" value="1"/>
</dbReference>
<dbReference type="Gene3D" id="3.80.30.20">
    <property type="entry name" value="tm_1862 like domain"/>
    <property type="match status" value="1"/>
</dbReference>
<dbReference type="Pfam" id="PF01938">
    <property type="entry name" value="TRAM"/>
    <property type="match status" value="1"/>
</dbReference>
<accession>A0A9D2M1I8</accession>
<feature type="binding site" evidence="13">
    <location>
        <position position="187"/>
    </location>
    <ligand>
        <name>[4Fe-4S] cluster</name>
        <dbReference type="ChEBI" id="CHEBI:49883"/>
        <label>2</label>
        <note>4Fe-4S-S-AdoMet</note>
    </ligand>
</feature>
<gene>
    <name evidence="13 17" type="primary">miaB</name>
    <name evidence="17" type="ORF">H9943_02040</name>
</gene>
<comment type="catalytic activity">
    <reaction evidence="9 13">
        <text>N(6)-dimethylallyladenosine(37) in tRNA + (sulfur carrier)-SH + AH2 + 2 S-adenosyl-L-methionine = 2-methylsulfanyl-N(6)-dimethylallyladenosine(37) in tRNA + (sulfur carrier)-H + 5'-deoxyadenosine + L-methionine + A + S-adenosyl-L-homocysteine + 2 H(+)</text>
        <dbReference type="Rhea" id="RHEA:37067"/>
        <dbReference type="Rhea" id="RHEA-COMP:10375"/>
        <dbReference type="Rhea" id="RHEA-COMP:10376"/>
        <dbReference type="Rhea" id="RHEA-COMP:14737"/>
        <dbReference type="Rhea" id="RHEA-COMP:14739"/>
        <dbReference type="ChEBI" id="CHEBI:13193"/>
        <dbReference type="ChEBI" id="CHEBI:15378"/>
        <dbReference type="ChEBI" id="CHEBI:17319"/>
        <dbReference type="ChEBI" id="CHEBI:17499"/>
        <dbReference type="ChEBI" id="CHEBI:29917"/>
        <dbReference type="ChEBI" id="CHEBI:57844"/>
        <dbReference type="ChEBI" id="CHEBI:57856"/>
        <dbReference type="ChEBI" id="CHEBI:59789"/>
        <dbReference type="ChEBI" id="CHEBI:64428"/>
        <dbReference type="ChEBI" id="CHEBI:74415"/>
        <dbReference type="ChEBI" id="CHEBI:74417"/>
        <dbReference type="EC" id="2.8.4.3"/>
    </reaction>
</comment>
<dbReference type="EC" id="2.8.4.3" evidence="8 13"/>
<feature type="binding site" evidence="13">
    <location>
        <position position="184"/>
    </location>
    <ligand>
        <name>[4Fe-4S] cluster</name>
        <dbReference type="ChEBI" id="CHEBI:49883"/>
        <label>2</label>
        <note>4Fe-4S-S-AdoMet</note>
    </ligand>
</feature>
<keyword evidence="6 13" id="KW-0408">Iron</keyword>
<evidence type="ECO:0000256" key="5">
    <source>
        <dbReference type="ARBA" id="ARBA00022723"/>
    </source>
</evidence>
<sequence>MQTIHFVKNEAVAKVILDYYQDAPPTAFVHSFGCQQNVNDGEKILGVLVNAGYGRAAAPEEADLIIFNTCAVREHAEQRVFGNVGALKKLKEQNPRLMIAVCGCMAQQKQIVEKFKASYPFVDIVFGVNAIDNLPQLIAKRITGHKRVMQMPVERTEIVEEMPIQRGSSFRAWLPIMYGCDNFCTYCIVPYVRGRERSRKSADILAEFRGLLAEGYRDITLLGQNVNSYGKGLDEGLDFADLLALLDKEPGDYRIRFMTSHPKDATKKLIDTIAAGTHLSHHLHLPVQSGSNEILDKMNRRYTVESYLDLMDYAKERVPDMTYSSDIIVGFPGETEEDFEKTMELIRRVEYMQLFTFIYSKRSGTKAAEMPDATPHEEKAARIGKIVALQDEIVARLTQKLVGQVQRVLVESEGRTPGVLTGRLDNNMIVEFAQKAPLGQFANVRITGAKGAVLKGELADA</sequence>
<comment type="function">
    <text evidence="1 13">Catalyzes the methylthiolation of N6-(dimethylallyl)adenosine (i(6)A), leading to the formation of 2-methylthio-N6-(dimethylallyl)adenosine (ms(2)i(6)A) at position 37 in tRNAs that read codons beginning with uridine.</text>
</comment>
<dbReference type="GO" id="GO:0035597">
    <property type="term" value="F:tRNA-2-methylthio-N(6)-dimethylallyladenosine(37) synthase activity"/>
    <property type="evidence" value="ECO:0007669"/>
    <property type="project" value="UniProtKB-EC"/>
</dbReference>
<dbReference type="NCBIfam" id="TIGR01574">
    <property type="entry name" value="miaB-methiolase"/>
    <property type="match status" value="1"/>
</dbReference>
<evidence type="ECO:0000256" key="11">
    <source>
        <dbReference type="ARBA" id="ARBA00080698"/>
    </source>
</evidence>
<evidence type="ECO:0000256" key="1">
    <source>
        <dbReference type="ARBA" id="ARBA00003234"/>
    </source>
</evidence>
<evidence type="ECO:0000256" key="3">
    <source>
        <dbReference type="ARBA" id="ARBA00022679"/>
    </source>
</evidence>
<comment type="subunit">
    <text evidence="13">Monomer.</text>
</comment>
<evidence type="ECO:0000256" key="13">
    <source>
        <dbReference type="HAMAP-Rule" id="MF_01864"/>
    </source>
</evidence>
<dbReference type="FunFam" id="3.80.30.20:FF:000001">
    <property type="entry name" value="tRNA-2-methylthio-N(6)-dimethylallyladenosine synthase 2"/>
    <property type="match status" value="1"/>
</dbReference>
<dbReference type="NCBIfam" id="TIGR00089">
    <property type="entry name" value="MiaB/RimO family radical SAM methylthiotransferase"/>
    <property type="match status" value="1"/>
</dbReference>
<dbReference type="Pfam" id="PF00919">
    <property type="entry name" value="UPF0004"/>
    <property type="match status" value="1"/>
</dbReference>
<comment type="caution">
    <text evidence="17">The sequence shown here is derived from an EMBL/GenBank/DDBJ whole genome shotgun (WGS) entry which is preliminary data.</text>
</comment>
<dbReference type="InterPro" id="IPR005839">
    <property type="entry name" value="Methylthiotransferase"/>
</dbReference>
<dbReference type="InterPro" id="IPR038135">
    <property type="entry name" value="Methylthiotransferase_N_sf"/>
</dbReference>
<dbReference type="HAMAP" id="MF_01864">
    <property type="entry name" value="tRNA_metthiotr_MiaB"/>
    <property type="match status" value="1"/>
</dbReference>
<dbReference type="SFLD" id="SFLDS00029">
    <property type="entry name" value="Radical_SAM"/>
    <property type="match status" value="1"/>
</dbReference>
<dbReference type="Gene3D" id="3.40.50.12160">
    <property type="entry name" value="Methylthiotransferase, N-terminal domain"/>
    <property type="match status" value="1"/>
</dbReference>
<dbReference type="PANTHER" id="PTHR43020">
    <property type="entry name" value="CDK5 REGULATORY SUBUNIT-ASSOCIATED PROTEIN 1"/>
    <property type="match status" value="1"/>
</dbReference>
<evidence type="ECO:0000313" key="17">
    <source>
        <dbReference type="EMBL" id="HJB39160.1"/>
    </source>
</evidence>
<keyword evidence="5 13" id="KW-0479">Metal-binding</keyword>
<dbReference type="EMBL" id="DWYA01000023">
    <property type="protein sequence ID" value="HJB39160.1"/>
    <property type="molecule type" value="Genomic_DNA"/>
</dbReference>
<comment type="similarity">
    <text evidence="13">Belongs to the methylthiotransferase family. MiaB subfamily.</text>
</comment>
<dbReference type="InterPro" id="IPR007197">
    <property type="entry name" value="rSAM"/>
</dbReference>
<evidence type="ECO:0000256" key="10">
    <source>
        <dbReference type="ARBA" id="ARBA00068570"/>
    </source>
</evidence>
<evidence type="ECO:0000313" key="18">
    <source>
        <dbReference type="Proteomes" id="UP000824209"/>
    </source>
</evidence>
<protein>
    <recommendedName>
        <fullName evidence="10 13">tRNA-2-methylthio-N(6)-dimethylallyladenosine synthase</fullName>
        <ecNumber evidence="8 13">2.8.4.3</ecNumber>
    </recommendedName>
    <alternativeName>
        <fullName evidence="12 13">(Dimethylallyl)adenosine tRNA methylthiotransferase MiaB</fullName>
    </alternativeName>
    <alternativeName>
        <fullName evidence="11 13">tRNA-i(6)A37 methylthiotransferase</fullName>
    </alternativeName>
</protein>
<dbReference type="InterPro" id="IPR058240">
    <property type="entry name" value="rSAM_sf"/>
</dbReference>
<evidence type="ECO:0000256" key="8">
    <source>
        <dbReference type="ARBA" id="ARBA00033765"/>
    </source>
</evidence>
<keyword evidence="13" id="KW-0819">tRNA processing</keyword>
<dbReference type="PROSITE" id="PS51449">
    <property type="entry name" value="MTTASE_N"/>
    <property type="match status" value="1"/>
</dbReference>
<dbReference type="GO" id="GO:0046872">
    <property type="term" value="F:metal ion binding"/>
    <property type="evidence" value="ECO:0007669"/>
    <property type="project" value="UniProtKB-KW"/>
</dbReference>
<dbReference type="InterPro" id="IPR013848">
    <property type="entry name" value="Methylthiotransferase_N"/>
</dbReference>
<dbReference type="PROSITE" id="PS50926">
    <property type="entry name" value="TRAM"/>
    <property type="match status" value="1"/>
</dbReference>
<comment type="cofactor">
    <cofactor evidence="13">
        <name>[4Fe-4S] cluster</name>
        <dbReference type="ChEBI" id="CHEBI:49883"/>
    </cofactor>
    <text evidence="13">Binds 2 [4Fe-4S] clusters. One cluster is coordinated with 3 cysteines and an exchangeable S-adenosyl-L-methionine.</text>
</comment>
<feature type="domain" description="MTTase N-terminal" evidence="15">
    <location>
        <begin position="25"/>
        <end position="143"/>
    </location>
</feature>
<evidence type="ECO:0000256" key="6">
    <source>
        <dbReference type="ARBA" id="ARBA00023004"/>
    </source>
</evidence>
<dbReference type="SUPFAM" id="SSF102114">
    <property type="entry name" value="Radical SAM enzymes"/>
    <property type="match status" value="1"/>
</dbReference>
<evidence type="ECO:0000256" key="2">
    <source>
        <dbReference type="ARBA" id="ARBA00022485"/>
    </source>
</evidence>
<evidence type="ECO:0000259" key="16">
    <source>
        <dbReference type="PROSITE" id="PS51918"/>
    </source>
</evidence>
<dbReference type="PANTHER" id="PTHR43020:SF2">
    <property type="entry name" value="MITOCHONDRIAL TRNA METHYLTHIOTRANSFERASE CDK5RAP1"/>
    <property type="match status" value="1"/>
</dbReference>
<dbReference type="InterPro" id="IPR020612">
    <property type="entry name" value="Methylthiotransferase_CS"/>
</dbReference>
<keyword evidence="13" id="KW-0963">Cytoplasm</keyword>
<feature type="binding site" evidence="13">
    <location>
        <position position="70"/>
    </location>
    <ligand>
        <name>[4Fe-4S] cluster</name>
        <dbReference type="ChEBI" id="CHEBI:49883"/>
        <label>1</label>
    </ligand>
</feature>
<dbReference type="InterPro" id="IPR002792">
    <property type="entry name" value="TRAM_dom"/>
</dbReference>
<feature type="domain" description="Radical SAM core" evidence="16">
    <location>
        <begin position="166"/>
        <end position="396"/>
    </location>
</feature>
<dbReference type="SFLD" id="SFLDG01061">
    <property type="entry name" value="methylthiotransferase"/>
    <property type="match status" value="1"/>
</dbReference>
<feature type="binding site" evidence="13">
    <location>
        <position position="34"/>
    </location>
    <ligand>
        <name>[4Fe-4S] cluster</name>
        <dbReference type="ChEBI" id="CHEBI:49883"/>
        <label>1</label>
    </ligand>
</feature>